<accession>A0AAX0UAE8</accession>
<feature type="region of interest" description="Disordered" evidence="1">
    <location>
        <begin position="1"/>
        <end position="78"/>
    </location>
</feature>
<gene>
    <name evidence="2" type="ORF">CWD88_15170</name>
</gene>
<reference evidence="2 3" key="1">
    <citation type="submission" date="2017-11" db="EMBL/GenBank/DDBJ databases">
        <title>Molecular characterization of Burkholderia pseudomallei and closely related isolates from Vietnam.</title>
        <authorList>
            <person name="Ustinov D.V."/>
            <person name="Antonov A.S."/>
            <person name="Avdusheva E.F."/>
            <person name="Shpak I.M."/>
            <person name="Zakharova I.B."/>
            <person name="Thi L.A."/>
            <person name="Teteryatnikova N."/>
            <person name="Lopasteyskaya Y.A."/>
            <person name="Kuzyutina J.A."/>
            <person name="Ngo T.N."/>
            <person name="Victorov D.V."/>
        </authorList>
    </citation>
    <scope>NUCLEOTIDE SEQUENCE [LARGE SCALE GENOMIC DNA]</scope>
    <source>
        <strain evidence="2 3">V1512</strain>
    </source>
</reference>
<comment type="caution">
    <text evidence="2">The sequence shown here is derived from an EMBL/GenBank/DDBJ whole genome shotgun (WGS) entry which is preliminary data.</text>
</comment>
<feature type="compositionally biased region" description="Basic residues" evidence="1">
    <location>
        <begin position="46"/>
        <end position="56"/>
    </location>
</feature>
<name>A0AAX0UAE8_BURPE</name>
<dbReference type="EMBL" id="PHRB01000013">
    <property type="protein sequence ID" value="PJO65420.1"/>
    <property type="molecule type" value="Genomic_DNA"/>
</dbReference>
<feature type="compositionally biased region" description="Basic and acidic residues" evidence="1">
    <location>
        <begin position="66"/>
        <end position="76"/>
    </location>
</feature>
<evidence type="ECO:0000313" key="3">
    <source>
        <dbReference type="Proteomes" id="UP000231878"/>
    </source>
</evidence>
<protein>
    <submittedName>
        <fullName evidence="2">Uncharacterized protein</fullName>
    </submittedName>
</protein>
<evidence type="ECO:0000256" key="1">
    <source>
        <dbReference type="SAM" id="MobiDB-lite"/>
    </source>
</evidence>
<feature type="compositionally biased region" description="Basic residues" evidence="1">
    <location>
        <begin position="21"/>
        <end position="37"/>
    </location>
</feature>
<dbReference type="AlphaFoldDB" id="A0AAX0UAE8"/>
<evidence type="ECO:0000313" key="2">
    <source>
        <dbReference type="EMBL" id="PJO65420.1"/>
    </source>
</evidence>
<feature type="compositionally biased region" description="Basic residues" evidence="1">
    <location>
        <begin position="1"/>
        <end position="10"/>
    </location>
</feature>
<dbReference type="Proteomes" id="UP000231878">
    <property type="component" value="Unassembled WGS sequence"/>
</dbReference>
<proteinExistence type="predicted"/>
<sequence>MGLRRGRAHANAKEGETNRGRAAKKRREGGKRHRARGAHGQCHGNVQRRPKQRRQTGRVGRAGCGRHADGTRKDGGSAHCSLLSVAREGVVGSASNPH</sequence>
<organism evidence="2 3">
    <name type="scientific">Burkholderia pseudomallei</name>
    <name type="common">Pseudomonas pseudomallei</name>
    <dbReference type="NCBI Taxonomy" id="28450"/>
    <lineage>
        <taxon>Bacteria</taxon>
        <taxon>Pseudomonadati</taxon>
        <taxon>Pseudomonadota</taxon>
        <taxon>Betaproteobacteria</taxon>
        <taxon>Burkholderiales</taxon>
        <taxon>Burkholderiaceae</taxon>
        <taxon>Burkholderia</taxon>
        <taxon>pseudomallei group</taxon>
    </lineage>
</organism>